<dbReference type="AlphaFoldDB" id="X1KUW4"/>
<protein>
    <submittedName>
        <fullName evidence="1">Uncharacterized protein</fullName>
    </submittedName>
</protein>
<sequence length="75" mass="8660">MISRIKAGKSRAKRNPSYQDIVSALKEGPRAGLKAYKDMTERQYQHMKEMMDALEPILPLEIQIGWRTIEAFHDA</sequence>
<accession>X1KUW4</accession>
<comment type="caution">
    <text evidence="1">The sequence shown here is derived from an EMBL/GenBank/DDBJ whole genome shotgun (WGS) entry which is preliminary data.</text>
</comment>
<gene>
    <name evidence="1" type="ORF">S06H3_17847</name>
</gene>
<evidence type="ECO:0000313" key="1">
    <source>
        <dbReference type="EMBL" id="GAI10458.1"/>
    </source>
</evidence>
<dbReference type="EMBL" id="BARV01008959">
    <property type="protein sequence ID" value="GAI10458.1"/>
    <property type="molecule type" value="Genomic_DNA"/>
</dbReference>
<name>X1KUW4_9ZZZZ</name>
<reference evidence="1" key="1">
    <citation type="journal article" date="2014" name="Front. Microbiol.">
        <title>High frequency of phylogenetically diverse reductive dehalogenase-homologous genes in deep subseafloor sedimentary metagenomes.</title>
        <authorList>
            <person name="Kawai M."/>
            <person name="Futagami T."/>
            <person name="Toyoda A."/>
            <person name="Takaki Y."/>
            <person name="Nishi S."/>
            <person name="Hori S."/>
            <person name="Arai W."/>
            <person name="Tsubouchi T."/>
            <person name="Morono Y."/>
            <person name="Uchiyama I."/>
            <person name="Ito T."/>
            <person name="Fujiyama A."/>
            <person name="Inagaki F."/>
            <person name="Takami H."/>
        </authorList>
    </citation>
    <scope>NUCLEOTIDE SEQUENCE</scope>
    <source>
        <strain evidence="1">Expedition CK06-06</strain>
    </source>
</reference>
<organism evidence="1">
    <name type="scientific">marine sediment metagenome</name>
    <dbReference type="NCBI Taxonomy" id="412755"/>
    <lineage>
        <taxon>unclassified sequences</taxon>
        <taxon>metagenomes</taxon>
        <taxon>ecological metagenomes</taxon>
    </lineage>
</organism>
<proteinExistence type="predicted"/>